<keyword evidence="1" id="KW-0472">Membrane</keyword>
<comment type="caution">
    <text evidence="3">The sequence shown here is derived from an EMBL/GenBank/DDBJ whole genome shotgun (WGS) entry which is preliminary data.</text>
</comment>
<keyword evidence="3" id="KW-0645">Protease</keyword>
<evidence type="ECO:0000313" key="3">
    <source>
        <dbReference type="EMBL" id="PVZ94457.1"/>
    </source>
</evidence>
<dbReference type="Proteomes" id="UP000244893">
    <property type="component" value="Unassembled WGS sequence"/>
</dbReference>
<dbReference type="GO" id="GO:0009002">
    <property type="term" value="F:serine-type D-Ala-D-Ala carboxypeptidase activity"/>
    <property type="evidence" value="ECO:0007669"/>
    <property type="project" value="InterPro"/>
</dbReference>
<feature type="domain" description="Peptidase S11 D-alanyl-D-alanine carboxypeptidase A N-terminal" evidence="2">
    <location>
        <begin position="88"/>
        <end position="303"/>
    </location>
</feature>
<dbReference type="Pfam" id="PF00768">
    <property type="entry name" value="Peptidase_S11"/>
    <property type="match status" value="1"/>
</dbReference>
<keyword evidence="4" id="KW-1185">Reference proteome</keyword>
<dbReference type="AlphaFoldDB" id="A0A2V1HVQ3"/>
<evidence type="ECO:0000313" key="4">
    <source>
        <dbReference type="Proteomes" id="UP000244893"/>
    </source>
</evidence>
<accession>A0A2V1HVQ3</accession>
<dbReference type="InterPro" id="IPR012338">
    <property type="entry name" value="Beta-lactam/transpept-like"/>
</dbReference>
<dbReference type="InterPro" id="IPR001967">
    <property type="entry name" value="Peptidase_S11_N"/>
</dbReference>
<dbReference type="OrthoDB" id="5241551at2"/>
<keyword evidence="1" id="KW-1133">Transmembrane helix</keyword>
<dbReference type="Gene3D" id="3.40.710.10">
    <property type="entry name" value="DD-peptidase/beta-lactamase superfamily"/>
    <property type="match status" value="1"/>
</dbReference>
<organism evidence="3 4">
    <name type="scientific">Amnibacterium flavum</name>
    <dbReference type="NCBI Taxonomy" id="2173173"/>
    <lineage>
        <taxon>Bacteria</taxon>
        <taxon>Bacillati</taxon>
        <taxon>Actinomycetota</taxon>
        <taxon>Actinomycetes</taxon>
        <taxon>Micrococcales</taxon>
        <taxon>Microbacteriaceae</taxon>
        <taxon>Amnibacterium</taxon>
    </lineage>
</organism>
<proteinExistence type="predicted"/>
<protein>
    <submittedName>
        <fullName evidence="3">D-alanyl-D-alanine carboxypeptidase</fullName>
    </submittedName>
</protein>
<sequence length="420" mass="43406">MSTRPDPTRRQVSRQQLYRRRRIAAAIVLVLTLGIVSVAIYLPTAAAAELPDAAPTVETPAFAPAAPVAAAFPGYGRGAIGAVGFDGVLASAGDQGQFPIASITKVITALVVLSAKPLADGEAGPDITFTDADVDIYYDVLAQNGSLEPVREGLVLSQRQVMETMLIPSANNYAESLAVWAFGSVDAYLTAANAWLTEHGLTDTVVVDTNGLSPGDLSTPANLVALGQLALADPVIASIVRTPTAQEPYIGEIDNTNKLLGISGVDGIKTGTTDEAGACLLFSTDVVVGSQSVTVVGVILGADSHPELNDGVLALLESVTPGFHEVTLTTAGQQYAAYSTLWGESSTAVTTEARTALVYGDETVTAAVVAAPVEAAAAGTQVGTVTFTVGDETIDVPLTLAASIDAPDFWWRVSNPPWTR</sequence>
<keyword evidence="1" id="KW-0812">Transmembrane</keyword>
<keyword evidence="3" id="KW-0378">Hydrolase</keyword>
<gene>
    <name evidence="3" type="ORF">DDQ50_12155</name>
</gene>
<evidence type="ECO:0000256" key="1">
    <source>
        <dbReference type="SAM" id="Phobius"/>
    </source>
</evidence>
<reference evidence="3 4" key="1">
    <citation type="submission" date="2018-05" db="EMBL/GenBank/DDBJ databases">
        <title>Amnibacterium sp. M8JJ-5, whole genome shotgun sequence.</title>
        <authorList>
            <person name="Tuo L."/>
        </authorList>
    </citation>
    <scope>NUCLEOTIDE SEQUENCE [LARGE SCALE GENOMIC DNA]</scope>
    <source>
        <strain evidence="3 4">M8JJ-5</strain>
    </source>
</reference>
<keyword evidence="3" id="KW-0121">Carboxypeptidase</keyword>
<dbReference type="RefSeq" id="WP_116756968.1">
    <property type="nucleotide sequence ID" value="NZ_JBHUEX010000001.1"/>
</dbReference>
<evidence type="ECO:0000259" key="2">
    <source>
        <dbReference type="Pfam" id="PF00768"/>
    </source>
</evidence>
<dbReference type="EMBL" id="QEOP01000002">
    <property type="protein sequence ID" value="PVZ94457.1"/>
    <property type="molecule type" value="Genomic_DNA"/>
</dbReference>
<name>A0A2V1HVQ3_9MICO</name>
<feature type="transmembrane region" description="Helical" evidence="1">
    <location>
        <begin position="23"/>
        <end position="42"/>
    </location>
</feature>
<dbReference type="SUPFAM" id="SSF56601">
    <property type="entry name" value="beta-lactamase/transpeptidase-like"/>
    <property type="match status" value="1"/>
</dbReference>
<dbReference type="GO" id="GO:0006508">
    <property type="term" value="P:proteolysis"/>
    <property type="evidence" value="ECO:0007669"/>
    <property type="project" value="InterPro"/>
</dbReference>